<dbReference type="CDD" id="cd01949">
    <property type="entry name" value="GGDEF"/>
    <property type="match status" value="1"/>
</dbReference>
<evidence type="ECO:0000313" key="4">
    <source>
        <dbReference type="Proteomes" id="UP000049979"/>
    </source>
</evidence>
<dbReference type="RefSeq" id="WP_055068046.1">
    <property type="nucleotide sequence ID" value="NZ_CP173697.1"/>
</dbReference>
<dbReference type="PANTHER" id="PTHR45138:SF26">
    <property type="entry name" value="DIGUANYLATE CYCLASE"/>
    <property type="match status" value="1"/>
</dbReference>
<dbReference type="Gene3D" id="3.30.70.270">
    <property type="match status" value="1"/>
</dbReference>
<gene>
    <name evidence="3" type="ORF">M72_29701</name>
</gene>
<dbReference type="GO" id="GO:0043709">
    <property type="term" value="P:cell adhesion involved in single-species biofilm formation"/>
    <property type="evidence" value="ECO:0007669"/>
    <property type="project" value="TreeGrafter"/>
</dbReference>
<feature type="transmembrane region" description="Helical" evidence="1">
    <location>
        <begin position="149"/>
        <end position="169"/>
    </location>
</feature>
<keyword evidence="1" id="KW-1133">Transmembrane helix</keyword>
<dbReference type="STRING" id="301302.ERS852420_00872"/>
<dbReference type="Proteomes" id="UP000049979">
    <property type="component" value="Unassembled WGS sequence"/>
</dbReference>
<feature type="transmembrane region" description="Helical" evidence="1">
    <location>
        <begin position="12"/>
        <end position="35"/>
    </location>
</feature>
<keyword evidence="1" id="KW-0812">Transmembrane</keyword>
<dbReference type="PANTHER" id="PTHR45138">
    <property type="entry name" value="REGULATORY COMPONENTS OF SENSORY TRANSDUCTION SYSTEM"/>
    <property type="match status" value="1"/>
</dbReference>
<protein>
    <recommendedName>
        <fullName evidence="2">GGDEF domain-containing protein</fullName>
    </recommendedName>
</protein>
<dbReference type="AlphaFoldDB" id="A0A0M6WPV4"/>
<dbReference type="InterPro" id="IPR029787">
    <property type="entry name" value="Nucleotide_cyclase"/>
</dbReference>
<feature type="transmembrane region" description="Helical" evidence="1">
    <location>
        <begin position="99"/>
        <end position="119"/>
    </location>
</feature>
<name>A0A0M6WPV4_9FIRM</name>
<evidence type="ECO:0000313" key="3">
    <source>
        <dbReference type="EMBL" id="CRL39429.1"/>
    </source>
</evidence>
<dbReference type="GO" id="GO:1902201">
    <property type="term" value="P:negative regulation of bacterial-type flagellum-dependent cell motility"/>
    <property type="evidence" value="ECO:0007669"/>
    <property type="project" value="TreeGrafter"/>
</dbReference>
<dbReference type="InterPro" id="IPR050469">
    <property type="entry name" value="Diguanylate_Cyclase"/>
</dbReference>
<dbReference type="InterPro" id="IPR043128">
    <property type="entry name" value="Rev_trsase/Diguanyl_cyclase"/>
</dbReference>
<dbReference type="EMBL" id="CVRR01000023">
    <property type="protein sequence ID" value="CRL39429.1"/>
    <property type="molecule type" value="Genomic_DNA"/>
</dbReference>
<reference evidence="4" key="1">
    <citation type="submission" date="2015-05" db="EMBL/GenBank/DDBJ databases">
        <authorList>
            <consortium name="Pathogen Informatics"/>
        </authorList>
    </citation>
    <scope>NUCLEOTIDE SEQUENCE [LARGE SCALE GENOMIC DNA]</scope>
    <source>
        <strain evidence="4">M72</strain>
    </source>
</reference>
<feature type="domain" description="GGDEF" evidence="2">
    <location>
        <begin position="217"/>
        <end position="343"/>
    </location>
</feature>
<dbReference type="GO" id="GO:0005886">
    <property type="term" value="C:plasma membrane"/>
    <property type="evidence" value="ECO:0007669"/>
    <property type="project" value="TreeGrafter"/>
</dbReference>
<feature type="transmembrane region" description="Helical" evidence="1">
    <location>
        <begin position="47"/>
        <end position="64"/>
    </location>
</feature>
<evidence type="ECO:0000256" key="1">
    <source>
        <dbReference type="SAM" id="Phobius"/>
    </source>
</evidence>
<proteinExistence type="predicted"/>
<organism evidence="3 4">
    <name type="scientific">Roseburia faecis</name>
    <dbReference type="NCBI Taxonomy" id="301302"/>
    <lineage>
        <taxon>Bacteria</taxon>
        <taxon>Bacillati</taxon>
        <taxon>Bacillota</taxon>
        <taxon>Clostridia</taxon>
        <taxon>Lachnospirales</taxon>
        <taxon>Lachnospiraceae</taxon>
        <taxon>Roseburia</taxon>
    </lineage>
</organism>
<dbReference type="FunFam" id="3.30.70.270:FF:000001">
    <property type="entry name" value="Diguanylate cyclase domain protein"/>
    <property type="match status" value="1"/>
</dbReference>
<keyword evidence="1" id="KW-0472">Membrane</keyword>
<keyword evidence="4" id="KW-1185">Reference proteome</keyword>
<dbReference type="GO" id="GO:0052621">
    <property type="term" value="F:diguanylate cyclase activity"/>
    <property type="evidence" value="ECO:0007669"/>
    <property type="project" value="TreeGrafter"/>
</dbReference>
<dbReference type="SMART" id="SM00267">
    <property type="entry name" value="GGDEF"/>
    <property type="match status" value="1"/>
</dbReference>
<accession>A0A0M6WPV4</accession>
<dbReference type="Pfam" id="PF00990">
    <property type="entry name" value="GGDEF"/>
    <property type="match status" value="1"/>
</dbReference>
<dbReference type="OrthoDB" id="9804955at2"/>
<sequence length="354" mass="40624">MDKQNFYQEKYEYYRTLNLWAVFGISIPSIGYFFSDCYLLGGFSTETLISRSAIIIPFLIYLILNKYTKDYRIMVPMSYAIGHSVMWCTIWACTYLDDLSFACVGFFIILFIFMAFGIAAPLPYEVIGHGLLFVDIAIANTFLHYPDYVMMFLLGIPLYIGICVFDVAMEKTYRDQVALKLKLEDHLRHDALTGAYNRNVFESLVGENHTFICAKGEYMAIAMYDLDKFKRINDMYGHSAGDEALVAVSEAVRSRLCEDEILVRWGGEEFIVIMKQNERRFEEHAQEIREAVEQLQLETGTVTISVGVAECSKENYQETIKHADTALYRAKNMGRNRVVMYCSEMDSADNGYCG</sequence>
<evidence type="ECO:0000259" key="2">
    <source>
        <dbReference type="PROSITE" id="PS50887"/>
    </source>
</evidence>
<dbReference type="NCBIfam" id="TIGR00254">
    <property type="entry name" value="GGDEF"/>
    <property type="match status" value="1"/>
</dbReference>
<dbReference type="InterPro" id="IPR000160">
    <property type="entry name" value="GGDEF_dom"/>
</dbReference>
<dbReference type="SUPFAM" id="SSF55073">
    <property type="entry name" value="Nucleotide cyclase"/>
    <property type="match status" value="1"/>
</dbReference>
<dbReference type="PROSITE" id="PS50887">
    <property type="entry name" value="GGDEF"/>
    <property type="match status" value="1"/>
</dbReference>